<feature type="chain" id="PRO_5040798198" evidence="2">
    <location>
        <begin position="21"/>
        <end position="74"/>
    </location>
</feature>
<proteinExistence type="predicted"/>
<name>A0A9X0YP10_9BACI</name>
<keyword evidence="2" id="KW-0732">Signal</keyword>
<dbReference type="EMBL" id="JAGGMB010000001">
    <property type="protein sequence ID" value="MBP2076187.1"/>
    <property type="molecule type" value="Genomic_DNA"/>
</dbReference>
<dbReference type="AlphaFoldDB" id="A0A9X0YP10"/>
<gene>
    <name evidence="3" type="ORF">J2Z64_000398</name>
</gene>
<feature type="signal peptide" evidence="2">
    <location>
        <begin position="1"/>
        <end position="20"/>
    </location>
</feature>
<reference evidence="3" key="1">
    <citation type="submission" date="2021-03" db="EMBL/GenBank/DDBJ databases">
        <title>Genomic Encyclopedia of Type Strains, Phase IV (KMG-IV): sequencing the most valuable type-strain genomes for metagenomic binning, comparative biology and taxonomic classification.</title>
        <authorList>
            <person name="Goeker M."/>
        </authorList>
    </citation>
    <scope>NUCLEOTIDE SEQUENCE</scope>
    <source>
        <strain evidence="3">DSM 107338</strain>
    </source>
</reference>
<sequence>MKSKLLIRLGAPVLALSLIAACGTGNDRDPVEDDAPLDPTEENQDIQDDMMEEDNPDGAPNEEMPNDDLRDEER</sequence>
<accession>A0A9X0YP10</accession>
<feature type="region of interest" description="Disordered" evidence="1">
    <location>
        <begin position="23"/>
        <end position="74"/>
    </location>
</feature>
<evidence type="ECO:0000313" key="4">
    <source>
        <dbReference type="Proteomes" id="UP001138793"/>
    </source>
</evidence>
<dbReference type="OrthoDB" id="2707065at2"/>
<evidence type="ECO:0000256" key="1">
    <source>
        <dbReference type="SAM" id="MobiDB-lite"/>
    </source>
</evidence>
<feature type="compositionally biased region" description="Acidic residues" evidence="1">
    <location>
        <begin position="30"/>
        <end position="56"/>
    </location>
</feature>
<dbReference type="Proteomes" id="UP001138793">
    <property type="component" value="Unassembled WGS sequence"/>
</dbReference>
<dbReference type="RefSeq" id="WP_149475118.1">
    <property type="nucleotide sequence ID" value="NZ_PIJY01000026.1"/>
</dbReference>
<organism evidence="3 4">
    <name type="scientific">Oceanobacillus polygoni</name>
    <dbReference type="NCBI Taxonomy" id="1235259"/>
    <lineage>
        <taxon>Bacteria</taxon>
        <taxon>Bacillati</taxon>
        <taxon>Bacillota</taxon>
        <taxon>Bacilli</taxon>
        <taxon>Bacillales</taxon>
        <taxon>Bacillaceae</taxon>
        <taxon>Oceanobacillus</taxon>
    </lineage>
</organism>
<evidence type="ECO:0000256" key="2">
    <source>
        <dbReference type="SAM" id="SignalP"/>
    </source>
</evidence>
<dbReference type="PROSITE" id="PS51257">
    <property type="entry name" value="PROKAR_LIPOPROTEIN"/>
    <property type="match status" value="1"/>
</dbReference>
<protein>
    <submittedName>
        <fullName evidence="3">Uncharacterized protein</fullName>
    </submittedName>
</protein>
<evidence type="ECO:0000313" key="3">
    <source>
        <dbReference type="EMBL" id="MBP2076187.1"/>
    </source>
</evidence>
<keyword evidence="4" id="KW-1185">Reference proteome</keyword>
<comment type="caution">
    <text evidence="3">The sequence shown here is derived from an EMBL/GenBank/DDBJ whole genome shotgun (WGS) entry which is preliminary data.</text>
</comment>